<name>A0A4U6VLP4_SETVI</name>
<evidence type="ECO:0000313" key="1">
    <source>
        <dbReference type="EMBL" id="TKW29554.1"/>
    </source>
</evidence>
<dbReference type="Proteomes" id="UP000298652">
    <property type="component" value="Chromosome 3"/>
</dbReference>
<proteinExistence type="predicted"/>
<evidence type="ECO:0000313" key="2">
    <source>
        <dbReference type="Proteomes" id="UP000298652"/>
    </source>
</evidence>
<gene>
    <name evidence="1" type="ORF">SEVIR_3G403000v2</name>
</gene>
<dbReference type="EMBL" id="CM016554">
    <property type="protein sequence ID" value="TKW29555.1"/>
    <property type="molecule type" value="Genomic_DNA"/>
</dbReference>
<dbReference type="Gramene" id="TKW29554">
    <property type="protein sequence ID" value="TKW29554"/>
    <property type="gene ID" value="SEVIR_3G403000v2"/>
</dbReference>
<accession>A0A4U6VLP4</accession>
<dbReference type="EMBL" id="CM016554">
    <property type="protein sequence ID" value="TKW29554.1"/>
    <property type="molecule type" value="Genomic_DNA"/>
</dbReference>
<keyword evidence="2" id="KW-1185">Reference proteome</keyword>
<reference evidence="1 2" key="1">
    <citation type="submission" date="2019-03" db="EMBL/GenBank/DDBJ databases">
        <title>WGS assembly of Setaria viridis.</title>
        <authorList>
            <person name="Huang P."/>
            <person name="Jenkins J."/>
            <person name="Grimwood J."/>
            <person name="Barry K."/>
            <person name="Healey A."/>
            <person name="Mamidi S."/>
            <person name="Sreedasyam A."/>
            <person name="Shu S."/>
            <person name="Feldman M."/>
            <person name="Wu J."/>
            <person name="Yu Y."/>
            <person name="Chen C."/>
            <person name="Johnson J."/>
            <person name="Rokhsar D."/>
            <person name="Baxter I."/>
            <person name="Schmutz J."/>
            <person name="Brutnell T."/>
            <person name="Kellogg E."/>
        </authorList>
    </citation>
    <scope>NUCLEOTIDE SEQUENCE [LARGE SCALE GENOMIC DNA]</scope>
    <source>
        <strain evidence="2">cv. A10</strain>
    </source>
</reference>
<dbReference type="Gramene" id="TKW29555">
    <property type="protein sequence ID" value="TKW29555"/>
    <property type="gene ID" value="SEVIR_3G403000v2"/>
</dbReference>
<sequence length="76" mass="8547">MDTEVRGTTSRTHGTNGDTILESSIWLLPLHLKRVSWSERERMPWMHVDASSCLGNEVTGTPEQTQGRINTCIHLA</sequence>
<organism evidence="1 2">
    <name type="scientific">Setaria viridis</name>
    <name type="common">Green bristlegrass</name>
    <name type="synonym">Setaria italica subsp. viridis</name>
    <dbReference type="NCBI Taxonomy" id="4556"/>
    <lineage>
        <taxon>Eukaryota</taxon>
        <taxon>Viridiplantae</taxon>
        <taxon>Streptophyta</taxon>
        <taxon>Embryophyta</taxon>
        <taxon>Tracheophyta</taxon>
        <taxon>Spermatophyta</taxon>
        <taxon>Magnoliopsida</taxon>
        <taxon>Liliopsida</taxon>
        <taxon>Poales</taxon>
        <taxon>Poaceae</taxon>
        <taxon>PACMAD clade</taxon>
        <taxon>Panicoideae</taxon>
        <taxon>Panicodae</taxon>
        <taxon>Paniceae</taxon>
        <taxon>Cenchrinae</taxon>
        <taxon>Setaria</taxon>
    </lineage>
</organism>
<protein>
    <submittedName>
        <fullName evidence="1">Uncharacterized protein</fullName>
    </submittedName>
</protein>
<dbReference type="AlphaFoldDB" id="A0A4U6VLP4"/>